<organism evidence="2 3">
    <name type="scientific">Methanobrevibacter thaueri</name>
    <dbReference type="NCBI Taxonomy" id="190975"/>
    <lineage>
        <taxon>Archaea</taxon>
        <taxon>Methanobacteriati</taxon>
        <taxon>Methanobacteriota</taxon>
        <taxon>Methanomada group</taxon>
        <taxon>Methanobacteria</taxon>
        <taxon>Methanobacteriales</taxon>
        <taxon>Methanobacteriaceae</taxon>
        <taxon>Methanobrevibacter</taxon>
    </lineage>
</organism>
<proteinExistence type="predicted"/>
<evidence type="ECO:0000256" key="1">
    <source>
        <dbReference type="SAM" id="Phobius"/>
    </source>
</evidence>
<evidence type="ECO:0000313" key="3">
    <source>
        <dbReference type="Proteomes" id="UP000783037"/>
    </source>
</evidence>
<reference evidence="2" key="1">
    <citation type="submission" date="2019-04" db="EMBL/GenBank/DDBJ databases">
        <title>Evolution of Biomass-Degrading Anaerobic Consortia Revealed by Metagenomics.</title>
        <authorList>
            <person name="Peng X."/>
        </authorList>
    </citation>
    <scope>NUCLEOTIDE SEQUENCE</scope>
    <source>
        <strain evidence="2">SIG18</strain>
    </source>
</reference>
<dbReference type="Proteomes" id="UP000783037">
    <property type="component" value="Unassembled WGS sequence"/>
</dbReference>
<keyword evidence="1" id="KW-1133">Transmembrane helix</keyword>
<gene>
    <name evidence="2" type="ORF">E7Z79_04990</name>
</gene>
<evidence type="ECO:0000313" key="2">
    <source>
        <dbReference type="EMBL" id="MBE6501778.1"/>
    </source>
</evidence>
<keyword evidence="1" id="KW-0472">Membrane</keyword>
<keyword evidence="1" id="KW-0812">Transmembrane</keyword>
<feature type="transmembrane region" description="Helical" evidence="1">
    <location>
        <begin position="226"/>
        <end position="247"/>
    </location>
</feature>
<protein>
    <submittedName>
        <fullName evidence="2">Uncharacterized protein</fullName>
    </submittedName>
</protein>
<comment type="caution">
    <text evidence="2">The sequence shown here is derived from an EMBL/GenBank/DDBJ whole genome shotgun (WGS) entry which is preliminary data.</text>
</comment>
<sequence length="321" mass="35979">MGSSKGKDIIFFGLLGLFLILSQIIKKDVDSTKYLKISIALGTALLVLGIMLEVIFRMQMGIGLNTVFCSMTNGMSSTSILHTHLLKSILGALLTQIMGAFIQSGINTGVGLYQYVPSFAFLVVLLFPILFATIILSMQKRPWFTNFLMAFFSSCLFIGIIDGGMFATPSYVGILGLYLVYRNGFYLNYIVGKVLGDEKLLEDNESIQPVYRNRGFSEIRYLFNRFGIYFFVILVILLRFTVAFAGAEPDYYTVDIVNPTGEIDLGNISVEVINHDTSSNKTTYHIDPSYNEMKLINDLKVPLNNSCEYYTVTWNAYSYLG</sequence>
<dbReference type="EMBL" id="SUTK01000017">
    <property type="protein sequence ID" value="MBE6501778.1"/>
    <property type="molecule type" value="Genomic_DNA"/>
</dbReference>
<feature type="transmembrane region" description="Helical" evidence="1">
    <location>
        <begin position="112"/>
        <end position="136"/>
    </location>
</feature>
<accession>A0A8T3VGL5</accession>
<feature type="transmembrane region" description="Helical" evidence="1">
    <location>
        <begin position="9"/>
        <end position="25"/>
    </location>
</feature>
<feature type="transmembrane region" description="Helical" evidence="1">
    <location>
        <begin position="37"/>
        <end position="56"/>
    </location>
</feature>
<dbReference type="AlphaFoldDB" id="A0A8T3VGL5"/>
<name>A0A8T3VGL5_9EURY</name>
<feature type="transmembrane region" description="Helical" evidence="1">
    <location>
        <begin position="85"/>
        <end position="106"/>
    </location>
</feature>